<protein>
    <submittedName>
        <fullName evidence="1">Rhodanese-like domain-containing protein</fullName>
    </submittedName>
</protein>
<proteinExistence type="predicted"/>
<dbReference type="Proteomes" id="UP001163223">
    <property type="component" value="Chromosome"/>
</dbReference>
<accession>A0ACD4NUR8</accession>
<keyword evidence="2" id="KW-1185">Reference proteome</keyword>
<dbReference type="EMBL" id="CP113520">
    <property type="protein sequence ID" value="WAJ30645.1"/>
    <property type="molecule type" value="Genomic_DNA"/>
</dbReference>
<gene>
    <name evidence="1" type="ORF">OXU80_10745</name>
</gene>
<reference evidence="1" key="1">
    <citation type="submission" date="2022-11" db="EMBL/GenBank/DDBJ databases">
        <title>beta-Carotene-producing bacterium, Jeongeuplla avenae sp. nov., alleviates the salt stress of Arabidopsis seedlings.</title>
        <authorList>
            <person name="Jiang L."/>
            <person name="Lee J."/>
        </authorList>
    </citation>
    <scope>NUCLEOTIDE SEQUENCE</scope>
    <source>
        <strain evidence="1">DY_R2A_6</strain>
    </source>
</reference>
<evidence type="ECO:0000313" key="1">
    <source>
        <dbReference type="EMBL" id="WAJ30645.1"/>
    </source>
</evidence>
<organism evidence="1 2">
    <name type="scientific">Antarcticirhabdus aurantiaca</name>
    <dbReference type="NCBI Taxonomy" id="2606717"/>
    <lineage>
        <taxon>Bacteria</taxon>
        <taxon>Pseudomonadati</taxon>
        <taxon>Pseudomonadota</taxon>
        <taxon>Alphaproteobacteria</taxon>
        <taxon>Hyphomicrobiales</taxon>
        <taxon>Aurantimonadaceae</taxon>
        <taxon>Antarcticirhabdus</taxon>
    </lineage>
</organism>
<name>A0ACD4NUR8_9HYPH</name>
<evidence type="ECO:0000313" key="2">
    <source>
        <dbReference type="Proteomes" id="UP001163223"/>
    </source>
</evidence>
<sequence length="526" mass="55522">MSPRPIGVDEARALLHGTGEVAFLDVREAADYGEGHPLFAVPCSYNSLEAEAARLVPARDVPVILLGDGGAHDVAQRAARRLTALGYVDVRPLAGGAPAWAAAGHALYAGVNVPSKTLGELLEHERHPRTLAPETLAAWQAEGQSFHVFDVRPPGEYAKMRVPGATCAPNGELAHRFDALVPDPATPVVLTCAGRTRGLVGALGLALAGVPNPVFALENGTQGWALAGLPLERGARAAPLPSLPPEAFATSRRRADAIVARHGLAEIDAAAAVRLRRDGTRVTFAFDLRDEEARRSAPVSGAEPVLAGQLVQASDLYMGVRRARVILVDDAGLRAATSAVWLAMMGFEPILLRLDASKAPVDLAPAFAPPLLAPPSGLSPEAGLAMAAEPGTAAMDLRSSEARDRCAVEGAIWTYRAALPDALPAGTRRALLLVSDAGMAARAALDLAEAGIEAAHLVVDPAAMERAGWRLDRAPEPLPQNLARDRVWFVHDRHDGNREASLRYLAWETGLVDQLDAAERAAFRLD</sequence>